<protein>
    <submittedName>
        <fullName evidence="2">Uncharacterized protein</fullName>
    </submittedName>
</protein>
<organism evidence="2">
    <name type="scientific">uncultured Thermomicrobiales bacterium</name>
    <dbReference type="NCBI Taxonomy" id="1645740"/>
    <lineage>
        <taxon>Bacteria</taxon>
        <taxon>Pseudomonadati</taxon>
        <taxon>Thermomicrobiota</taxon>
        <taxon>Thermomicrobia</taxon>
        <taxon>Thermomicrobiales</taxon>
        <taxon>environmental samples</taxon>
    </lineage>
</organism>
<feature type="region of interest" description="Disordered" evidence="1">
    <location>
        <begin position="1"/>
        <end position="21"/>
    </location>
</feature>
<sequence>GPPGSGGGTDTGSGRLPPASSVAYVRDDGWVGVAPPKGKRLGPGRFGV</sequence>
<name>A0A6J4VLW3_9BACT</name>
<accession>A0A6J4VLW3</accession>
<gene>
    <name evidence="2" type="ORF">AVDCRST_MAG33-3461</name>
</gene>
<feature type="non-terminal residue" evidence="2">
    <location>
        <position position="1"/>
    </location>
</feature>
<evidence type="ECO:0000313" key="2">
    <source>
        <dbReference type="EMBL" id="CAA9579548.1"/>
    </source>
</evidence>
<evidence type="ECO:0000256" key="1">
    <source>
        <dbReference type="SAM" id="MobiDB-lite"/>
    </source>
</evidence>
<dbReference type="EMBL" id="CADCWK010000422">
    <property type="protein sequence ID" value="CAA9579548.1"/>
    <property type="molecule type" value="Genomic_DNA"/>
</dbReference>
<proteinExistence type="predicted"/>
<reference evidence="2" key="1">
    <citation type="submission" date="2020-02" db="EMBL/GenBank/DDBJ databases">
        <authorList>
            <person name="Meier V. D."/>
        </authorList>
    </citation>
    <scope>NUCLEOTIDE SEQUENCE</scope>
    <source>
        <strain evidence="2">AVDCRST_MAG33</strain>
    </source>
</reference>
<feature type="non-terminal residue" evidence="2">
    <location>
        <position position="48"/>
    </location>
</feature>
<feature type="compositionally biased region" description="Gly residues" evidence="1">
    <location>
        <begin position="1"/>
        <end position="11"/>
    </location>
</feature>
<dbReference type="AlphaFoldDB" id="A0A6J4VLW3"/>